<evidence type="ECO:0000313" key="2">
    <source>
        <dbReference type="EMBL" id="RYR26015.1"/>
    </source>
</evidence>
<protein>
    <submittedName>
        <fullName evidence="2">Uncharacterized protein</fullName>
    </submittedName>
</protein>
<dbReference type="EMBL" id="SDMP01000012">
    <property type="protein sequence ID" value="RYR26015.1"/>
    <property type="molecule type" value="Genomic_DNA"/>
</dbReference>
<dbReference type="AlphaFoldDB" id="A0A445AHY4"/>
<sequence length="270" mass="31790">MESFAPKSLKEHADAPDHSSRKGSMCKETGDTSKHDVNDDGISSRKPRKNTFVVPRNVRPLGVTANSSKKEKDDEKPKSNDKFKKMYWFENFENDQGVVYRVWGYLVTTSYEVVVQPWLRRAQGSLRVARLRRREKFFVGMVRDLCCKFRERKMTLVDNFGAESTMRCFFRWTDLEAETEDLHVSRLKRKVVSLKAKVREFEWKLKVAAVLDMVGWVGYFFLVADLLNQKQGLPYFSPSSWRKFYHQPQLSWKNMYCNVVTERDILDWLA</sequence>
<dbReference type="Proteomes" id="UP000289738">
    <property type="component" value="Chromosome B02"/>
</dbReference>
<feature type="region of interest" description="Disordered" evidence="1">
    <location>
        <begin position="1"/>
        <end position="79"/>
    </location>
</feature>
<feature type="compositionally biased region" description="Basic and acidic residues" evidence="1">
    <location>
        <begin position="8"/>
        <end position="20"/>
    </location>
</feature>
<feature type="compositionally biased region" description="Basic and acidic residues" evidence="1">
    <location>
        <begin position="28"/>
        <end position="38"/>
    </location>
</feature>
<gene>
    <name evidence="2" type="ORF">Ahy_B02g060113</name>
</gene>
<proteinExistence type="predicted"/>
<evidence type="ECO:0000256" key="1">
    <source>
        <dbReference type="SAM" id="MobiDB-lite"/>
    </source>
</evidence>
<organism evidence="2 3">
    <name type="scientific">Arachis hypogaea</name>
    <name type="common">Peanut</name>
    <dbReference type="NCBI Taxonomy" id="3818"/>
    <lineage>
        <taxon>Eukaryota</taxon>
        <taxon>Viridiplantae</taxon>
        <taxon>Streptophyta</taxon>
        <taxon>Embryophyta</taxon>
        <taxon>Tracheophyta</taxon>
        <taxon>Spermatophyta</taxon>
        <taxon>Magnoliopsida</taxon>
        <taxon>eudicotyledons</taxon>
        <taxon>Gunneridae</taxon>
        <taxon>Pentapetalae</taxon>
        <taxon>rosids</taxon>
        <taxon>fabids</taxon>
        <taxon>Fabales</taxon>
        <taxon>Fabaceae</taxon>
        <taxon>Papilionoideae</taxon>
        <taxon>50 kb inversion clade</taxon>
        <taxon>dalbergioids sensu lato</taxon>
        <taxon>Dalbergieae</taxon>
        <taxon>Pterocarpus clade</taxon>
        <taxon>Arachis</taxon>
    </lineage>
</organism>
<reference evidence="2 3" key="1">
    <citation type="submission" date="2019-01" db="EMBL/GenBank/DDBJ databases">
        <title>Sequencing of cultivated peanut Arachis hypogaea provides insights into genome evolution and oil improvement.</title>
        <authorList>
            <person name="Chen X."/>
        </authorList>
    </citation>
    <scope>NUCLEOTIDE SEQUENCE [LARGE SCALE GENOMIC DNA]</scope>
    <source>
        <strain evidence="3">cv. Fuhuasheng</strain>
        <tissue evidence="2">Leaves</tissue>
    </source>
</reference>
<comment type="caution">
    <text evidence="2">The sequence shown here is derived from an EMBL/GenBank/DDBJ whole genome shotgun (WGS) entry which is preliminary data.</text>
</comment>
<accession>A0A445AHY4</accession>
<feature type="compositionally biased region" description="Basic and acidic residues" evidence="1">
    <location>
        <begin position="68"/>
        <end position="79"/>
    </location>
</feature>
<keyword evidence="3" id="KW-1185">Reference proteome</keyword>
<evidence type="ECO:0000313" key="3">
    <source>
        <dbReference type="Proteomes" id="UP000289738"/>
    </source>
</evidence>
<name>A0A445AHY4_ARAHY</name>